<protein>
    <submittedName>
        <fullName evidence="2">Uncharacterized protein</fullName>
    </submittedName>
</protein>
<sequence length="149" mass="16804">MAASARSALSFLSIYVLQYVWFALRTTQDHSLNDMLSPVVLRIRIPDRDVNFLAVRFQRGLTRLLLTPNGHHKLRVAAINWGKRGNTTLAVPGHDPPVEITIFIDVEINPGPDSSQYDYEVEEEVGIEESNAMEIYPSLFVHARCLAEV</sequence>
<gene>
    <name evidence="2" type="ORF">PEVE_00028331</name>
</gene>
<organism evidence="2 3">
    <name type="scientific">Porites evermanni</name>
    <dbReference type="NCBI Taxonomy" id="104178"/>
    <lineage>
        <taxon>Eukaryota</taxon>
        <taxon>Metazoa</taxon>
        <taxon>Cnidaria</taxon>
        <taxon>Anthozoa</taxon>
        <taxon>Hexacorallia</taxon>
        <taxon>Scleractinia</taxon>
        <taxon>Fungiina</taxon>
        <taxon>Poritidae</taxon>
        <taxon>Porites</taxon>
    </lineage>
</organism>
<keyword evidence="1" id="KW-0732">Signal</keyword>
<evidence type="ECO:0000313" key="2">
    <source>
        <dbReference type="EMBL" id="CAH3194664.1"/>
    </source>
</evidence>
<dbReference type="EMBL" id="CALNXI010003926">
    <property type="protein sequence ID" value="CAH3194664.1"/>
    <property type="molecule type" value="Genomic_DNA"/>
</dbReference>
<proteinExistence type="predicted"/>
<reference evidence="2 3" key="1">
    <citation type="submission" date="2022-05" db="EMBL/GenBank/DDBJ databases">
        <authorList>
            <consortium name="Genoscope - CEA"/>
            <person name="William W."/>
        </authorList>
    </citation>
    <scope>NUCLEOTIDE SEQUENCE [LARGE SCALE GENOMIC DNA]</scope>
</reference>
<name>A0ABN8SSW3_9CNID</name>
<feature type="signal peptide" evidence="1">
    <location>
        <begin position="1"/>
        <end position="23"/>
    </location>
</feature>
<feature type="chain" id="PRO_5047081677" evidence="1">
    <location>
        <begin position="24"/>
        <end position="149"/>
    </location>
</feature>
<keyword evidence="3" id="KW-1185">Reference proteome</keyword>
<evidence type="ECO:0000313" key="3">
    <source>
        <dbReference type="Proteomes" id="UP001159427"/>
    </source>
</evidence>
<dbReference type="Proteomes" id="UP001159427">
    <property type="component" value="Unassembled WGS sequence"/>
</dbReference>
<comment type="caution">
    <text evidence="2">The sequence shown here is derived from an EMBL/GenBank/DDBJ whole genome shotgun (WGS) entry which is preliminary data.</text>
</comment>
<evidence type="ECO:0000256" key="1">
    <source>
        <dbReference type="SAM" id="SignalP"/>
    </source>
</evidence>
<accession>A0ABN8SSW3</accession>